<gene>
    <name evidence="1" type="ORF">SAMN05421882_100599</name>
</gene>
<protein>
    <recommendedName>
        <fullName evidence="3">AmmeMemoRadiSam system protein B</fullName>
    </recommendedName>
</protein>
<evidence type="ECO:0000313" key="1">
    <source>
        <dbReference type="EMBL" id="SDW23018.1"/>
    </source>
</evidence>
<dbReference type="EMBL" id="FNNH01000005">
    <property type="protein sequence ID" value="SDW23018.1"/>
    <property type="molecule type" value="Genomic_DNA"/>
</dbReference>
<dbReference type="InterPro" id="IPR002737">
    <property type="entry name" value="MEMO1_fam"/>
</dbReference>
<reference evidence="1 2" key="1">
    <citation type="submission" date="2016-10" db="EMBL/GenBank/DDBJ databases">
        <authorList>
            <person name="de Groot N.N."/>
        </authorList>
    </citation>
    <scope>NUCLEOTIDE SEQUENCE [LARGE SCALE GENOMIC DNA]</scope>
    <source>
        <strain evidence="1 2">Nm110</strain>
    </source>
</reference>
<organism evidence="1 2">
    <name type="scientific">Nitrosomonas communis</name>
    <dbReference type="NCBI Taxonomy" id="44574"/>
    <lineage>
        <taxon>Bacteria</taxon>
        <taxon>Pseudomonadati</taxon>
        <taxon>Pseudomonadota</taxon>
        <taxon>Betaproteobacteria</taxon>
        <taxon>Nitrosomonadales</taxon>
        <taxon>Nitrosomonadaceae</taxon>
        <taxon>Nitrosomonas</taxon>
    </lineage>
</organism>
<accession>A0A1H2RUR7</accession>
<evidence type="ECO:0000313" key="2">
    <source>
        <dbReference type="Proteomes" id="UP000183454"/>
    </source>
</evidence>
<dbReference type="AlphaFoldDB" id="A0A1H2RUR7"/>
<proteinExistence type="predicted"/>
<dbReference type="NCBIfam" id="TIGR04336">
    <property type="entry name" value="AmmeMemoSam_B"/>
    <property type="match status" value="1"/>
</dbReference>
<name>A0A1H2RUR7_9PROT</name>
<dbReference type="Gene3D" id="3.40.830.10">
    <property type="entry name" value="LigB-like"/>
    <property type="match status" value="1"/>
</dbReference>
<evidence type="ECO:0008006" key="3">
    <source>
        <dbReference type="Google" id="ProtNLM"/>
    </source>
</evidence>
<dbReference type="Proteomes" id="UP000183454">
    <property type="component" value="Unassembled WGS sequence"/>
</dbReference>
<dbReference type="CDD" id="cd07361">
    <property type="entry name" value="MEMO_like"/>
    <property type="match status" value="1"/>
</dbReference>
<sequence length="120" mass="13054">MSSAEEVAEVLDCLWESEKTLIIVSSDLSHYLPYAIAQREDSKTASSILQLNHTVDHEHACGAMPINGLMLAARKHHLTPHLLDLRNSGDTAGPREQVVGYGAFAFTLPYSSLGNTDYAA</sequence>
<dbReference type="Pfam" id="PF01875">
    <property type="entry name" value="Memo"/>
    <property type="match status" value="1"/>
</dbReference>